<dbReference type="AlphaFoldDB" id="A0A5M8QSB5"/>
<evidence type="ECO:0000313" key="1">
    <source>
        <dbReference type="EMBL" id="KAA6437920.1"/>
    </source>
</evidence>
<evidence type="ECO:0000313" key="2">
    <source>
        <dbReference type="Proteomes" id="UP000323221"/>
    </source>
</evidence>
<dbReference type="EMBL" id="VOIR01000001">
    <property type="protein sequence ID" value="KAA6437920.1"/>
    <property type="molecule type" value="Genomic_DNA"/>
</dbReference>
<name>A0A5M8QSB5_9MICO</name>
<sequence length="154" mass="17187">MATGDLQHAILVATRAYQGRTDRQGEPYVAHAIRVMLDVEGDDARSVAILHDVLEWGSISLRELLAEHFPQRIVEAVEAMTARDDEPLEGFLERVRRSELAVAVKIADLRDNALPWRLDAMPDAATRERLLAQYRRSAELLGTSLDEICGRAVA</sequence>
<dbReference type="OrthoDB" id="9802385at2"/>
<dbReference type="RefSeq" id="WP_146354179.1">
    <property type="nucleotide sequence ID" value="NZ_JBFBFL010000011.1"/>
</dbReference>
<keyword evidence="2" id="KW-1185">Reference proteome</keyword>
<comment type="caution">
    <text evidence="1">The sequence shown here is derived from an EMBL/GenBank/DDBJ whole genome shotgun (WGS) entry which is preliminary data.</text>
</comment>
<dbReference type="SUPFAM" id="SSF109604">
    <property type="entry name" value="HD-domain/PDEase-like"/>
    <property type="match status" value="1"/>
</dbReference>
<reference evidence="1 2" key="1">
    <citation type="submission" date="2019-08" db="EMBL/GenBank/DDBJ databases">
        <title>Agrococcus lahaulensis sp. nov., isolated from a cold desert of the Indian Himalayas.</title>
        <authorList>
            <person name="Qu J.H."/>
        </authorList>
    </citation>
    <scope>NUCLEOTIDE SEQUENCE [LARGE SCALE GENOMIC DNA]</scope>
    <source>
        <strain evidence="1 2">NS18</strain>
    </source>
</reference>
<dbReference type="Gene3D" id="1.10.3210.10">
    <property type="entry name" value="Hypothetical protein af1432"/>
    <property type="match status" value="1"/>
</dbReference>
<organism evidence="1 2">
    <name type="scientific">Agrococcus sediminis</name>
    <dbReference type="NCBI Taxonomy" id="2599924"/>
    <lineage>
        <taxon>Bacteria</taxon>
        <taxon>Bacillati</taxon>
        <taxon>Actinomycetota</taxon>
        <taxon>Actinomycetes</taxon>
        <taxon>Micrococcales</taxon>
        <taxon>Microbacteriaceae</taxon>
        <taxon>Agrococcus</taxon>
    </lineage>
</organism>
<proteinExistence type="predicted"/>
<gene>
    <name evidence="1" type="ORF">FQ330_00025</name>
</gene>
<protein>
    <submittedName>
        <fullName evidence="1">HD domain-containing protein</fullName>
    </submittedName>
</protein>
<dbReference type="Proteomes" id="UP000323221">
    <property type="component" value="Unassembled WGS sequence"/>
</dbReference>
<accession>A0A5M8QSB5</accession>